<reference evidence="9 10" key="1">
    <citation type="submission" date="2016-10" db="EMBL/GenBank/DDBJ databases">
        <authorList>
            <person name="de Groot N.N."/>
        </authorList>
    </citation>
    <scope>NUCLEOTIDE SEQUENCE [LARGE SCALE GENOMIC DNA]</scope>
    <source>
        <strain evidence="9 10">743A</strain>
    </source>
</reference>
<keyword evidence="3" id="KW-0813">Transport</keyword>
<dbReference type="EMBL" id="FOYZ01000015">
    <property type="protein sequence ID" value="SFS00667.1"/>
    <property type="molecule type" value="Genomic_DNA"/>
</dbReference>
<dbReference type="GO" id="GO:0007035">
    <property type="term" value="P:vacuolar acidification"/>
    <property type="evidence" value="ECO:0007669"/>
    <property type="project" value="TreeGrafter"/>
</dbReference>
<evidence type="ECO:0000256" key="8">
    <source>
        <dbReference type="SAM" id="Phobius"/>
    </source>
</evidence>
<gene>
    <name evidence="9" type="ORF">SAMN05661086_03177</name>
</gene>
<evidence type="ECO:0000256" key="1">
    <source>
        <dbReference type="ARBA" id="ARBA00004141"/>
    </source>
</evidence>
<evidence type="ECO:0000256" key="7">
    <source>
        <dbReference type="ARBA" id="ARBA00023136"/>
    </source>
</evidence>
<dbReference type="GO" id="GO:0051117">
    <property type="term" value="F:ATPase binding"/>
    <property type="evidence" value="ECO:0007669"/>
    <property type="project" value="TreeGrafter"/>
</dbReference>
<dbReference type="STRING" id="37658.SAMN05661086_03177"/>
<evidence type="ECO:0000256" key="4">
    <source>
        <dbReference type="ARBA" id="ARBA00022692"/>
    </source>
</evidence>
<feature type="transmembrane region" description="Helical" evidence="8">
    <location>
        <begin position="591"/>
        <end position="614"/>
    </location>
</feature>
<dbReference type="PANTHER" id="PTHR11629:SF63">
    <property type="entry name" value="V-TYPE PROTON ATPASE SUBUNIT A"/>
    <property type="match status" value="1"/>
</dbReference>
<feature type="transmembrane region" description="Helical" evidence="8">
    <location>
        <begin position="469"/>
        <end position="492"/>
    </location>
</feature>
<evidence type="ECO:0000256" key="6">
    <source>
        <dbReference type="ARBA" id="ARBA00023065"/>
    </source>
</evidence>
<dbReference type="GO" id="GO:0046961">
    <property type="term" value="F:proton-transporting ATPase activity, rotational mechanism"/>
    <property type="evidence" value="ECO:0007669"/>
    <property type="project" value="InterPro"/>
</dbReference>
<evidence type="ECO:0000313" key="10">
    <source>
        <dbReference type="Proteomes" id="UP000199659"/>
    </source>
</evidence>
<keyword evidence="10" id="KW-1185">Reference proteome</keyword>
<dbReference type="PANTHER" id="PTHR11629">
    <property type="entry name" value="VACUOLAR PROTON ATPASES"/>
    <property type="match status" value="1"/>
</dbReference>
<dbReference type="Pfam" id="PF01496">
    <property type="entry name" value="V_ATPase_I"/>
    <property type="match status" value="1"/>
</dbReference>
<feature type="transmembrane region" description="Helical" evidence="8">
    <location>
        <begin position="561"/>
        <end position="579"/>
    </location>
</feature>
<accession>A0A1I6LB32</accession>
<evidence type="ECO:0000256" key="2">
    <source>
        <dbReference type="ARBA" id="ARBA00009904"/>
    </source>
</evidence>
<dbReference type="InterPro" id="IPR002490">
    <property type="entry name" value="V-ATPase_116kDa_su"/>
</dbReference>
<protein>
    <submittedName>
        <fullName evidence="9">V/A-type H+-transporting ATPase subunit I</fullName>
    </submittedName>
</protein>
<keyword evidence="5 8" id="KW-1133">Transmembrane helix</keyword>
<feature type="transmembrane region" description="Helical" evidence="8">
    <location>
        <begin position="356"/>
        <end position="389"/>
    </location>
</feature>
<feature type="transmembrane region" description="Helical" evidence="8">
    <location>
        <begin position="396"/>
        <end position="417"/>
    </location>
</feature>
<keyword evidence="7 8" id="KW-0472">Membrane</keyword>
<organism evidence="9 10">
    <name type="scientific">Anaeromicropila populeti</name>
    <dbReference type="NCBI Taxonomy" id="37658"/>
    <lineage>
        <taxon>Bacteria</taxon>
        <taxon>Bacillati</taxon>
        <taxon>Bacillota</taxon>
        <taxon>Clostridia</taxon>
        <taxon>Lachnospirales</taxon>
        <taxon>Lachnospiraceae</taxon>
        <taxon>Anaeromicropila</taxon>
    </lineage>
</organism>
<keyword evidence="4 8" id="KW-0812">Transmembrane</keyword>
<name>A0A1I6LB32_9FIRM</name>
<sequence length="642" mass="72613">MEVITIIEKMRFLTITGPKDDIDRIMSQYLCKFEIHLENALSELSNVHELKPFVEVNPYKDILEKSELLIEKLNSNTSFSDHSITPENAAYTIKKACQLTDDLYNQKKHLSQKKDALIEIISLIEPFRLLNYEIQKILKFKFLKFRFGKISHQYYNKFSKYVYDNLNTVFLECDSDASYVWGVYFVPASSAVKVDAVFSSLHFERIIIPDGYSGTPEDIYQSLTKKLVNIRQQNRALSVEIKNRLHEIEDDLLLAHQTLTTYNQNFEIRKLAACTKGTKKGVVFYIICGWMTENDAKNFLAVTEPDPDIYIISENDQEHVLTKPPTRLKNPKLFQPFELFIDMYGLPAYNEMDPTIFVALTYTLMFGIMFGDVGQGLCLAIGGFLLYWLKKMNLGAIIGLAGIWSTIFGFFYGSIFGFEEIIPALWRKPMDNIMSTLLTSIGFGIGLIIFAMILNIINGIRSKNIEKVFFDPSGLAGLICYSLAVLLIILALTGRKIPGSHLSGILLCLPLAAIFLKEPFTHLVQKQKKIFPPGSKSMFFIEGLVELFDVVLSYATNTISFVRVGAFALSHAGMMGVVLSLADTASGTPNVFILIIGNIAVTALEGLVVGIQVLRLEYYEMFSRFYRGTGKTFKPFNSKFTN</sequence>
<dbReference type="AlphaFoldDB" id="A0A1I6LB32"/>
<keyword evidence="6" id="KW-0406">Ion transport</keyword>
<evidence type="ECO:0000256" key="5">
    <source>
        <dbReference type="ARBA" id="ARBA00022989"/>
    </source>
</evidence>
<feature type="transmembrane region" description="Helical" evidence="8">
    <location>
        <begin position="498"/>
        <end position="516"/>
    </location>
</feature>
<comment type="subcellular location">
    <subcellularLocation>
        <location evidence="1">Membrane</location>
        <topology evidence="1">Multi-pass membrane protein</topology>
    </subcellularLocation>
</comment>
<dbReference type="Proteomes" id="UP000199659">
    <property type="component" value="Unassembled WGS sequence"/>
</dbReference>
<proteinExistence type="inferred from homology"/>
<evidence type="ECO:0000313" key="9">
    <source>
        <dbReference type="EMBL" id="SFS00667.1"/>
    </source>
</evidence>
<dbReference type="GO" id="GO:0016471">
    <property type="term" value="C:vacuolar proton-transporting V-type ATPase complex"/>
    <property type="evidence" value="ECO:0007669"/>
    <property type="project" value="TreeGrafter"/>
</dbReference>
<dbReference type="GO" id="GO:0033179">
    <property type="term" value="C:proton-transporting V-type ATPase, V0 domain"/>
    <property type="evidence" value="ECO:0007669"/>
    <property type="project" value="InterPro"/>
</dbReference>
<feature type="transmembrane region" description="Helical" evidence="8">
    <location>
        <begin position="437"/>
        <end position="457"/>
    </location>
</feature>
<evidence type="ECO:0000256" key="3">
    <source>
        <dbReference type="ARBA" id="ARBA00022448"/>
    </source>
</evidence>
<comment type="similarity">
    <text evidence="2">Belongs to the V-ATPase 116 kDa subunit family.</text>
</comment>